<feature type="transmembrane region" description="Helical" evidence="7">
    <location>
        <begin position="7"/>
        <end position="24"/>
    </location>
</feature>
<feature type="coiled-coil region" evidence="6">
    <location>
        <begin position="625"/>
        <end position="652"/>
    </location>
</feature>
<dbReference type="NCBIfam" id="TIGR00225">
    <property type="entry name" value="prc"/>
    <property type="match status" value="1"/>
</dbReference>
<dbReference type="EMBL" id="JBCDNA010000003">
    <property type="protein sequence ID" value="MEL4456774.1"/>
    <property type="molecule type" value="Genomic_DNA"/>
</dbReference>
<dbReference type="InterPro" id="IPR036034">
    <property type="entry name" value="PDZ_sf"/>
</dbReference>
<evidence type="ECO:0000256" key="1">
    <source>
        <dbReference type="ARBA" id="ARBA00009179"/>
    </source>
</evidence>
<evidence type="ECO:0000256" key="2">
    <source>
        <dbReference type="ARBA" id="ARBA00022670"/>
    </source>
</evidence>
<dbReference type="RefSeq" id="WP_342160940.1">
    <property type="nucleotide sequence ID" value="NZ_JBCDNA010000003.1"/>
</dbReference>
<evidence type="ECO:0000259" key="8">
    <source>
        <dbReference type="PROSITE" id="PS50106"/>
    </source>
</evidence>
<dbReference type="PROSITE" id="PS50106">
    <property type="entry name" value="PDZ"/>
    <property type="match status" value="1"/>
</dbReference>
<dbReference type="Pfam" id="PF00595">
    <property type="entry name" value="PDZ"/>
    <property type="match status" value="1"/>
</dbReference>
<keyword evidence="4 5" id="KW-0720">Serine protease</keyword>
<dbReference type="Pfam" id="PF11818">
    <property type="entry name" value="DUF3340"/>
    <property type="match status" value="1"/>
</dbReference>
<dbReference type="CDD" id="cd07560">
    <property type="entry name" value="Peptidase_S41_CPP"/>
    <property type="match status" value="1"/>
</dbReference>
<keyword evidence="6" id="KW-0175">Coiled coil</keyword>
<sequence>MKKKYKIIFPLIIVAGMLFGFQIANNPDPEKDKILIGLVRYALKQGHYEPHEIDDNFSEKIFTDFIDALDPYKRFFLMSDIEEFSQYEFLIDDQIKSEDLTFYNVVMDRFNQRVLESQSFYREILKKPFDFSTDDSFNVDYDKKNFSSSQAELIKNWQMQLKVSTLSRLHEKIQFQESMAKNDKSGDKGLDASDEKPMVIKSFEELEKESREAAEKSLDDLYTLMSELDETDWFAIFINTMTIQFDPHTNYFAPKDKKRFDISMAGKLEGIGARLQKREDYTRVAELISGGPAWRGGELEVGDLILKVGQSDETPVDIVGMRLDDAIEFIKGKKGTEVRLTVKKIDGSIQVISIVRDIVELEETFVKSSVVEVDQRKFGVINLPKFYIDFNERNFRNSATDMEQEIARLKDENVEGLLIDLRNNGGGSLKTAIEIAGLFISDGPVVQVKYRGEKPNIRSDKDNKIQWNGPLVVLVNELSASASEIFAAAMQDYNRAVIIGSKQSFGKGTVQNVLPLNNYFKYDKDLGALKMTIQKFYRINGGSTQLKGVESDIAMPDKYTYFEIGERDEKNPLSWDKIQPAEYTPVDIYANFHTVVNDSKKRIADNPHFIIIDENAKWLKQGRDNSLVNLNYEKYKKEIEQREKESKAFEDIALYESNLTFNSPSYEIPMMEQDSILAKKREIWHKNLKKDIYMEEALTVLSELEVNNKNLLVKN</sequence>
<dbReference type="SUPFAM" id="SSF52096">
    <property type="entry name" value="ClpP/crotonase"/>
    <property type="match status" value="1"/>
</dbReference>
<evidence type="ECO:0000256" key="5">
    <source>
        <dbReference type="RuleBase" id="RU004404"/>
    </source>
</evidence>
<evidence type="ECO:0000256" key="6">
    <source>
        <dbReference type="SAM" id="Coils"/>
    </source>
</evidence>
<dbReference type="CDD" id="cd06782">
    <property type="entry name" value="cpPDZ_CPP-like"/>
    <property type="match status" value="1"/>
</dbReference>
<feature type="domain" description="PDZ" evidence="8">
    <location>
        <begin position="261"/>
        <end position="331"/>
    </location>
</feature>
<dbReference type="Gene3D" id="3.90.226.10">
    <property type="entry name" value="2-enoyl-CoA Hydratase, Chain A, domain 1"/>
    <property type="match status" value="1"/>
</dbReference>
<keyword evidence="7" id="KW-1133">Transmembrane helix</keyword>
<keyword evidence="7" id="KW-0812">Transmembrane</keyword>
<comment type="similarity">
    <text evidence="1 5">Belongs to the peptidase S41A family.</text>
</comment>
<dbReference type="PANTHER" id="PTHR32060">
    <property type="entry name" value="TAIL-SPECIFIC PROTEASE"/>
    <property type="match status" value="1"/>
</dbReference>
<dbReference type="InterPro" id="IPR020992">
    <property type="entry name" value="Tail_Prtase_C"/>
</dbReference>
<dbReference type="Gene3D" id="2.30.42.10">
    <property type="match status" value="1"/>
</dbReference>
<dbReference type="InterPro" id="IPR004447">
    <property type="entry name" value="Peptidase_S41A"/>
</dbReference>
<keyword evidence="10" id="KW-1185">Reference proteome</keyword>
<dbReference type="Pfam" id="PF17804">
    <property type="entry name" value="TSP_NTD"/>
    <property type="match status" value="1"/>
</dbReference>
<dbReference type="SUPFAM" id="SSF50156">
    <property type="entry name" value="PDZ domain-like"/>
    <property type="match status" value="1"/>
</dbReference>
<keyword evidence="2 5" id="KW-0645">Protease</keyword>
<organism evidence="9 10">
    <name type="scientific">Lutimonas vermicola</name>
    <dbReference type="NCBI Taxonomy" id="414288"/>
    <lineage>
        <taxon>Bacteria</taxon>
        <taxon>Pseudomonadati</taxon>
        <taxon>Bacteroidota</taxon>
        <taxon>Flavobacteriia</taxon>
        <taxon>Flavobacteriales</taxon>
        <taxon>Flavobacteriaceae</taxon>
        <taxon>Lutimonas</taxon>
    </lineage>
</organism>
<comment type="caution">
    <text evidence="9">The sequence shown here is derived from an EMBL/GenBank/DDBJ whole genome shotgun (WGS) entry which is preliminary data.</text>
</comment>
<dbReference type="Proteomes" id="UP001474120">
    <property type="component" value="Unassembled WGS sequence"/>
</dbReference>
<dbReference type="GO" id="GO:0004252">
    <property type="term" value="F:serine-type endopeptidase activity"/>
    <property type="evidence" value="ECO:0007669"/>
    <property type="project" value="UniProtKB-EC"/>
</dbReference>
<dbReference type="PANTHER" id="PTHR32060:SF22">
    <property type="entry name" value="CARBOXYL-TERMINAL-PROCESSING PEPTIDASE 3, CHLOROPLASTIC"/>
    <property type="match status" value="1"/>
</dbReference>
<dbReference type="InterPro" id="IPR005151">
    <property type="entry name" value="Tail-specific_protease"/>
</dbReference>
<evidence type="ECO:0000256" key="4">
    <source>
        <dbReference type="ARBA" id="ARBA00022825"/>
    </source>
</evidence>
<dbReference type="EC" id="3.4.21.102" evidence="9"/>
<dbReference type="SMART" id="SM00228">
    <property type="entry name" value="PDZ"/>
    <property type="match status" value="1"/>
</dbReference>
<evidence type="ECO:0000256" key="3">
    <source>
        <dbReference type="ARBA" id="ARBA00022801"/>
    </source>
</evidence>
<dbReference type="InterPro" id="IPR029045">
    <property type="entry name" value="ClpP/crotonase-like_dom_sf"/>
</dbReference>
<protein>
    <submittedName>
        <fullName evidence="9">Carboxy terminal-processing peptidase</fullName>
        <ecNumber evidence="9">3.4.21.102</ecNumber>
    </submittedName>
</protein>
<name>A0ABU9L301_9FLAO</name>
<reference evidence="9 10" key="1">
    <citation type="submission" date="2024-04" db="EMBL/GenBank/DDBJ databases">
        <title>whole genome sequencing of Lutimonas vermicola strain IMCC1616.</title>
        <authorList>
            <person name="Bae S.S."/>
        </authorList>
    </citation>
    <scope>NUCLEOTIDE SEQUENCE [LARGE SCALE GENOMIC DNA]</scope>
    <source>
        <strain evidence="9 10">IMCC1616</strain>
    </source>
</reference>
<proteinExistence type="inferred from homology"/>
<accession>A0ABU9L301</accession>
<evidence type="ECO:0000256" key="7">
    <source>
        <dbReference type="SAM" id="Phobius"/>
    </source>
</evidence>
<keyword evidence="3 5" id="KW-0378">Hydrolase</keyword>
<evidence type="ECO:0000313" key="10">
    <source>
        <dbReference type="Proteomes" id="UP001474120"/>
    </source>
</evidence>
<dbReference type="InterPro" id="IPR001478">
    <property type="entry name" value="PDZ"/>
</dbReference>
<dbReference type="InterPro" id="IPR040573">
    <property type="entry name" value="TSP_N"/>
</dbReference>
<dbReference type="Pfam" id="PF03572">
    <property type="entry name" value="Peptidase_S41"/>
    <property type="match status" value="1"/>
</dbReference>
<dbReference type="SMART" id="SM00245">
    <property type="entry name" value="TSPc"/>
    <property type="match status" value="1"/>
</dbReference>
<gene>
    <name evidence="9" type="ORF">AABB81_12770</name>
</gene>
<evidence type="ECO:0000313" key="9">
    <source>
        <dbReference type="EMBL" id="MEL4456774.1"/>
    </source>
</evidence>
<keyword evidence="7" id="KW-0472">Membrane</keyword>